<accession>A0A6A6WDA8</accession>
<evidence type="ECO:0000313" key="2">
    <source>
        <dbReference type="Proteomes" id="UP000799437"/>
    </source>
</evidence>
<dbReference type="GeneID" id="54484827"/>
<dbReference type="Proteomes" id="UP000799437">
    <property type="component" value="Unassembled WGS sequence"/>
</dbReference>
<dbReference type="RefSeq" id="XP_033601542.1">
    <property type="nucleotide sequence ID" value="XM_033743773.1"/>
</dbReference>
<name>A0A6A6WDA8_9PEZI</name>
<protein>
    <submittedName>
        <fullName evidence="1">Uncharacterized protein</fullName>
    </submittedName>
</protein>
<proteinExistence type="predicted"/>
<dbReference type="EMBL" id="ML996570">
    <property type="protein sequence ID" value="KAF2759091.1"/>
    <property type="molecule type" value="Genomic_DNA"/>
</dbReference>
<reference evidence="1" key="1">
    <citation type="journal article" date="2020" name="Stud. Mycol.">
        <title>101 Dothideomycetes genomes: a test case for predicting lifestyles and emergence of pathogens.</title>
        <authorList>
            <person name="Haridas S."/>
            <person name="Albert R."/>
            <person name="Binder M."/>
            <person name="Bloem J."/>
            <person name="Labutti K."/>
            <person name="Salamov A."/>
            <person name="Andreopoulos B."/>
            <person name="Baker S."/>
            <person name="Barry K."/>
            <person name="Bills G."/>
            <person name="Bluhm B."/>
            <person name="Cannon C."/>
            <person name="Castanera R."/>
            <person name="Culley D."/>
            <person name="Daum C."/>
            <person name="Ezra D."/>
            <person name="Gonzalez J."/>
            <person name="Henrissat B."/>
            <person name="Kuo A."/>
            <person name="Liang C."/>
            <person name="Lipzen A."/>
            <person name="Lutzoni F."/>
            <person name="Magnuson J."/>
            <person name="Mondo S."/>
            <person name="Nolan M."/>
            <person name="Ohm R."/>
            <person name="Pangilinan J."/>
            <person name="Park H.-J."/>
            <person name="Ramirez L."/>
            <person name="Alfaro M."/>
            <person name="Sun H."/>
            <person name="Tritt A."/>
            <person name="Yoshinaga Y."/>
            <person name="Zwiers L.-H."/>
            <person name="Turgeon B."/>
            <person name="Goodwin S."/>
            <person name="Spatafora J."/>
            <person name="Crous P."/>
            <person name="Grigoriev I."/>
        </authorList>
    </citation>
    <scope>NUCLEOTIDE SEQUENCE</scope>
    <source>
        <strain evidence="1">CBS 121739</strain>
    </source>
</reference>
<organism evidence="1 2">
    <name type="scientific">Pseudovirgaria hyperparasitica</name>
    <dbReference type="NCBI Taxonomy" id="470096"/>
    <lineage>
        <taxon>Eukaryota</taxon>
        <taxon>Fungi</taxon>
        <taxon>Dikarya</taxon>
        <taxon>Ascomycota</taxon>
        <taxon>Pezizomycotina</taxon>
        <taxon>Dothideomycetes</taxon>
        <taxon>Dothideomycetes incertae sedis</taxon>
        <taxon>Acrospermales</taxon>
        <taxon>Acrospermaceae</taxon>
        <taxon>Pseudovirgaria</taxon>
    </lineage>
</organism>
<dbReference type="AlphaFoldDB" id="A0A6A6WDA8"/>
<sequence length="257" mass="29534">MLPVLLTCKYWFSLAFPYVRSYHMLLRPQHHNNLASDLRFSAQLPRSHSFFAYIKSFELQVADMHFPTAAADDDDNDDDDRAFNELDLTPLIECLPRMTALSTFQLRVQESPAGTTWIRQKAIEALLSALPASVVNLHIDTAKRDFPYAAASAKIRETLQARSAAFRCLKVRLARYEADGRRGERKRYGRTEDIYYYVDHDEAKGREVPVFAPLRVEAEGEEIVVRKDVRHGAREYGLRRRLGISTGAQRDRKRISS</sequence>
<gene>
    <name evidence="1" type="ORF">EJ05DRAFT_475319</name>
</gene>
<evidence type="ECO:0000313" key="1">
    <source>
        <dbReference type="EMBL" id="KAF2759091.1"/>
    </source>
</evidence>
<keyword evidence="2" id="KW-1185">Reference proteome</keyword>